<name>A0A4Z1KSI7_9HELO</name>
<accession>A0A4Z1KSI7</accession>
<keyword evidence="2" id="KW-1185">Reference proteome</keyword>
<sequence>MPCVKRKEIKYGVLVQEACVVKIKGVTSDPYTGNIEEGKKKEMDLSGHITQSMQSLMPKLSNRYDGFDGARQLIVEKN</sequence>
<comment type="caution">
    <text evidence="1">The sequence shown here is derived from an EMBL/GenBank/DDBJ whole genome shotgun (WGS) entry which is preliminary data.</text>
</comment>
<gene>
    <name evidence="1" type="ORF">BPOR_0359g00050</name>
</gene>
<evidence type="ECO:0000313" key="1">
    <source>
        <dbReference type="EMBL" id="TGO85835.1"/>
    </source>
</evidence>
<reference evidence="1 2" key="1">
    <citation type="submission" date="2017-12" db="EMBL/GenBank/DDBJ databases">
        <title>Comparative genomics of Botrytis spp.</title>
        <authorList>
            <person name="Valero-Jimenez C.A."/>
            <person name="Tapia P."/>
            <person name="Veloso J."/>
            <person name="Silva-Moreno E."/>
            <person name="Staats M."/>
            <person name="Valdes J.H."/>
            <person name="Van Kan J.A.L."/>
        </authorList>
    </citation>
    <scope>NUCLEOTIDE SEQUENCE [LARGE SCALE GENOMIC DNA]</scope>
    <source>
        <strain evidence="1 2">MUCL3349</strain>
    </source>
</reference>
<protein>
    <submittedName>
        <fullName evidence="1">Uncharacterized protein</fullName>
    </submittedName>
</protein>
<dbReference type="EMBL" id="PQXO01000358">
    <property type="protein sequence ID" value="TGO85835.1"/>
    <property type="molecule type" value="Genomic_DNA"/>
</dbReference>
<dbReference type="Proteomes" id="UP000297280">
    <property type="component" value="Unassembled WGS sequence"/>
</dbReference>
<proteinExistence type="predicted"/>
<evidence type="ECO:0000313" key="2">
    <source>
        <dbReference type="Proteomes" id="UP000297280"/>
    </source>
</evidence>
<dbReference type="AlphaFoldDB" id="A0A4Z1KSI7"/>
<organism evidence="1 2">
    <name type="scientific">Botrytis porri</name>
    <dbReference type="NCBI Taxonomy" id="87229"/>
    <lineage>
        <taxon>Eukaryota</taxon>
        <taxon>Fungi</taxon>
        <taxon>Dikarya</taxon>
        <taxon>Ascomycota</taxon>
        <taxon>Pezizomycotina</taxon>
        <taxon>Leotiomycetes</taxon>
        <taxon>Helotiales</taxon>
        <taxon>Sclerotiniaceae</taxon>
        <taxon>Botrytis</taxon>
    </lineage>
</organism>